<evidence type="ECO:0000313" key="1">
    <source>
        <dbReference type="EMBL" id="KAJ9117358.1"/>
    </source>
</evidence>
<proteinExistence type="predicted"/>
<sequence length="830" mass="91976">MSQDETHRQSSKTADDAVESSKPSKRHRTILACLACRQKKRRCDGGRPQCQRCVRTTTSCEYTVEFYAVPQQQSETATVTLPRDKDLTVVPVQPPASHAEEPSALVGQVDGVSVPRYDNVAGPSFPFDRPSAWQNDLERRTGLLPSPNDTDATRPPALFTADGLPDSNGLDEWTQLFLQQVFHGHSETTSDARQRMAQQQQQQQQQPGPSAYHSNSNLHPDQAQLQRQFSSSEQHSPNSYPFLNVLRDTISPQRSNGSGKRVGKFRIPYFSGRTAIAPGLRRVTCEVSAPPSPTHDRLRLEPLTTRLDYFDASGEVPNAATLQELLPIFEQRFGYFFCFISVPKLQEKIVNEEASPILLNAICAISARYSKNYASQTPGQDSGTQTSPTPWSQHQPISRATAYSGDVFAQKAKSQALKVLAVSDLDVCAALMILSWNEFGCDRDTGLWMYSGMAERMSVDCGTKGLDQPPSQLESEEDWTRLKFFYALHLMNSIITIGTGRQGSFGDVLPSVIPFPLIEGTNLYDPFPFLVRLMSLARKIVYSINKLEEPARSEELTALQPELIDIGSLMPKELQFSIQNLQPYVLAGKSTGFIFMHDIVQEEGRDIALSSAKSISDIAAFAELVDPLAITQPFVNYPFFTAGRFFGKLLGIWVWLIGLTCDLRGTVKETLLYVQMSADDSTGKSKSALPLLTSSARQNYERMKTLLTRLEFYWAGVRYITAALTQKAEGVGTAGLDIAEGGPNVTLVTALNSKAKAARLVDPNWFGFGLTGAFNSPTDQAVTILRPQNHQGQMTAYDGMGMDMATVRDVTIPYGRNPYEWENIAKWIDP</sequence>
<keyword evidence="2" id="KW-1185">Reference proteome</keyword>
<protein>
    <submittedName>
        <fullName evidence="1">Uncharacterized protein</fullName>
    </submittedName>
</protein>
<accession>A0ACC2X0R8</accession>
<gene>
    <name evidence="1" type="ORF">QFC24_006452</name>
</gene>
<name>A0ACC2X0R8_9TREE</name>
<comment type="caution">
    <text evidence="1">The sequence shown here is derived from an EMBL/GenBank/DDBJ whole genome shotgun (WGS) entry which is preliminary data.</text>
</comment>
<dbReference type="EMBL" id="JASBWV010000032">
    <property type="protein sequence ID" value="KAJ9117358.1"/>
    <property type="molecule type" value="Genomic_DNA"/>
</dbReference>
<dbReference type="Proteomes" id="UP001234202">
    <property type="component" value="Unassembled WGS sequence"/>
</dbReference>
<reference evidence="1" key="1">
    <citation type="submission" date="2023-04" db="EMBL/GenBank/DDBJ databases">
        <title>Draft Genome sequencing of Naganishia species isolated from polar environments using Oxford Nanopore Technology.</title>
        <authorList>
            <person name="Leo P."/>
            <person name="Venkateswaran K."/>
        </authorList>
    </citation>
    <scope>NUCLEOTIDE SEQUENCE</scope>
    <source>
        <strain evidence="1">DBVPG 5303</strain>
    </source>
</reference>
<evidence type="ECO:0000313" key="2">
    <source>
        <dbReference type="Proteomes" id="UP001234202"/>
    </source>
</evidence>
<organism evidence="1 2">
    <name type="scientific">Naganishia onofrii</name>
    <dbReference type="NCBI Taxonomy" id="1851511"/>
    <lineage>
        <taxon>Eukaryota</taxon>
        <taxon>Fungi</taxon>
        <taxon>Dikarya</taxon>
        <taxon>Basidiomycota</taxon>
        <taxon>Agaricomycotina</taxon>
        <taxon>Tremellomycetes</taxon>
        <taxon>Filobasidiales</taxon>
        <taxon>Filobasidiaceae</taxon>
        <taxon>Naganishia</taxon>
    </lineage>
</organism>